<dbReference type="PROSITE" id="PS00928">
    <property type="entry name" value="TREHALASE_2"/>
    <property type="match status" value="1"/>
</dbReference>
<dbReference type="NCBIfam" id="NF009773">
    <property type="entry name" value="PRK13270.1"/>
    <property type="match status" value="1"/>
</dbReference>
<reference evidence="4 5" key="1">
    <citation type="journal article" date="2014" name="Curr. Microbiol.">
        <title>Spirosoma radiotolerans sp. nov., a gamma-radiation-resistant bacterium isolated from gamma ray-irradiated soil.</title>
        <authorList>
            <person name="Lee J.J."/>
            <person name="Srinivasan S."/>
            <person name="Lim S."/>
            <person name="Joe M."/>
            <person name="Im S."/>
            <person name="Bae S.I."/>
            <person name="Park K.R."/>
            <person name="Han J.H."/>
            <person name="Park S.H."/>
            <person name="Joo B.M."/>
            <person name="Park S.J."/>
            <person name="Kim M.K."/>
        </authorList>
    </citation>
    <scope>NUCLEOTIDE SEQUENCE [LARGE SCALE GENOMIC DNA]</scope>
    <source>
        <strain evidence="4 5">DG5A</strain>
    </source>
</reference>
<gene>
    <name evidence="4" type="ORF">SD10_03980</name>
</gene>
<dbReference type="Proteomes" id="UP000033054">
    <property type="component" value="Chromosome"/>
</dbReference>
<organism evidence="4 5">
    <name type="scientific">Spirosoma radiotolerans</name>
    <dbReference type="NCBI Taxonomy" id="1379870"/>
    <lineage>
        <taxon>Bacteria</taxon>
        <taxon>Pseudomonadati</taxon>
        <taxon>Bacteroidota</taxon>
        <taxon>Cytophagia</taxon>
        <taxon>Cytophagales</taxon>
        <taxon>Cytophagaceae</taxon>
        <taxon>Spirosoma</taxon>
    </lineage>
</organism>
<dbReference type="PANTHER" id="PTHR23403:SF1">
    <property type="entry name" value="TREHALASE"/>
    <property type="match status" value="1"/>
</dbReference>
<dbReference type="KEGG" id="srd:SD10_03980"/>
<name>A0A0E4A072_9BACT</name>
<feature type="chain" id="PRO_5002417522" evidence="3">
    <location>
        <begin position="24"/>
        <end position="535"/>
    </location>
</feature>
<dbReference type="HOGENOM" id="CLU_006451_3_1_10"/>
<keyword evidence="1" id="KW-0378">Hydrolase</keyword>
<keyword evidence="2" id="KW-0326">Glycosidase</keyword>
<dbReference type="GO" id="GO:0004555">
    <property type="term" value="F:alpha,alpha-trehalase activity"/>
    <property type="evidence" value="ECO:0007669"/>
    <property type="project" value="InterPro"/>
</dbReference>
<evidence type="ECO:0000256" key="1">
    <source>
        <dbReference type="ARBA" id="ARBA00022801"/>
    </source>
</evidence>
<keyword evidence="5" id="KW-1185">Reference proteome</keyword>
<feature type="signal peptide" evidence="3">
    <location>
        <begin position="1"/>
        <end position="23"/>
    </location>
</feature>
<dbReference type="InterPro" id="IPR008928">
    <property type="entry name" value="6-hairpin_glycosidase_sf"/>
</dbReference>
<dbReference type="InterPro" id="IPR018232">
    <property type="entry name" value="Glyco_hydro_37_CS"/>
</dbReference>
<dbReference type="Gene3D" id="1.50.10.10">
    <property type="match status" value="1"/>
</dbReference>
<dbReference type="PATRIC" id="fig|1379870.5.peg.868"/>
<evidence type="ECO:0000256" key="3">
    <source>
        <dbReference type="SAM" id="SignalP"/>
    </source>
</evidence>
<dbReference type="PROSITE" id="PS00927">
    <property type="entry name" value="TREHALASE_1"/>
    <property type="match status" value="1"/>
</dbReference>
<dbReference type="AlphaFoldDB" id="A0A0E4A072"/>
<dbReference type="PANTHER" id="PTHR23403">
    <property type="entry name" value="TREHALASE"/>
    <property type="match status" value="1"/>
</dbReference>
<dbReference type="OrthoDB" id="106887at2"/>
<dbReference type="InterPro" id="IPR012341">
    <property type="entry name" value="6hp_glycosidase-like_sf"/>
</dbReference>
<dbReference type="PRINTS" id="PR00744">
    <property type="entry name" value="GLHYDRLASE37"/>
</dbReference>
<keyword evidence="3" id="KW-0732">Signal</keyword>
<dbReference type="RefSeq" id="WP_046579014.1">
    <property type="nucleotide sequence ID" value="NZ_CP010429.1"/>
</dbReference>
<protein>
    <submittedName>
        <fullName evidence="4">Trehalase</fullName>
    </submittedName>
</protein>
<proteinExistence type="predicted"/>
<dbReference type="InterPro" id="IPR001661">
    <property type="entry name" value="Glyco_hydro_37"/>
</dbReference>
<evidence type="ECO:0000256" key="2">
    <source>
        <dbReference type="ARBA" id="ARBA00023295"/>
    </source>
</evidence>
<dbReference type="EMBL" id="CP010429">
    <property type="protein sequence ID" value="AKD58317.1"/>
    <property type="molecule type" value="Genomic_DNA"/>
</dbReference>
<dbReference type="STRING" id="1379870.SD10_03980"/>
<dbReference type="SUPFAM" id="SSF48208">
    <property type="entry name" value="Six-hairpin glycosidases"/>
    <property type="match status" value="1"/>
</dbReference>
<evidence type="ECO:0000313" key="4">
    <source>
        <dbReference type="EMBL" id="AKD58317.1"/>
    </source>
</evidence>
<evidence type="ECO:0000313" key="5">
    <source>
        <dbReference type="Proteomes" id="UP000033054"/>
    </source>
</evidence>
<dbReference type="GO" id="GO:0005993">
    <property type="term" value="P:trehalose catabolic process"/>
    <property type="evidence" value="ECO:0007669"/>
    <property type="project" value="TreeGrafter"/>
</dbReference>
<accession>A0A0E4A072</accession>
<dbReference type="Pfam" id="PF01204">
    <property type="entry name" value="Trehalase"/>
    <property type="match status" value="1"/>
</dbReference>
<sequence>MKQSITRRLTLALFLISLTSGWAQTSLQKASPTSKTLPGPDEQYGKLFEAVQLKSVFPDSKTFADCTPKFPAATILANYETAQKRSDFNLNAFVLQHFTLPIKPASGYTSKVGQSAQQHIVDLWPVLTRPATAHAKADVLAGSLIPLPNPYVVPGGRFGEIYYWDSYFTMQGLKASGKTLLIRNMVDNFAYLIRTFGFIPNGNRTYFLGRSQPPFFSLMVNLLTEVQGRRILLNYLPQLQQEYDFWMDGKDRLTTQQPTHRRVVRLAENVYLNRYYDDKQTPRPESYREDVLLARRAKDPQLLYQHIRAGAESGWDFSSRWFRDRKNLKTIHTTDFIPVDLNSLLVNLEQTLADGYRLKGDQVQSKRYLKLAQQRREALLRYCWDAKRAFFFDYDFVAKKPASVYSLAAVYPLFVRIATTGQAVAVAQKLEQSFLKPGGLTTTLVRTGEQWDAPNGWAPLQWLAIQGLRNYNQLPLANKVKTNWVNENLRVYKASGKMVEKYDVISTAGAKGGEYPNQDGFGWTNGVLLKLLTER</sequence>
<dbReference type="NCBIfam" id="NF009774">
    <property type="entry name" value="PRK13271.1"/>
    <property type="match status" value="1"/>
</dbReference>